<evidence type="ECO:0000313" key="2">
    <source>
        <dbReference type="EMBL" id="PRQ08564.1"/>
    </source>
</evidence>
<protein>
    <submittedName>
        <fullName evidence="2">Uncharacterized protein</fullName>
    </submittedName>
</protein>
<dbReference type="Proteomes" id="UP000238823">
    <property type="component" value="Unassembled WGS sequence"/>
</dbReference>
<dbReference type="RefSeq" id="WP_106088869.1">
    <property type="nucleotide sequence ID" value="NZ_PVNL01000041.1"/>
</dbReference>
<name>A0A2S9YU04_9BACT</name>
<sequence>MLTSPFPASILLLATALAMSPAAPEPDPPGDRDAQGMMCAVSVVATASTCFAVSPICPLAALAATCTCVPLFEPQLNECS</sequence>
<feature type="signal peptide" evidence="1">
    <location>
        <begin position="1"/>
        <end position="22"/>
    </location>
</feature>
<dbReference type="AlphaFoldDB" id="A0A2S9YU04"/>
<proteinExistence type="predicted"/>
<comment type="caution">
    <text evidence="2">The sequence shown here is derived from an EMBL/GenBank/DDBJ whole genome shotgun (WGS) entry which is preliminary data.</text>
</comment>
<evidence type="ECO:0000256" key="1">
    <source>
        <dbReference type="SAM" id="SignalP"/>
    </source>
</evidence>
<reference evidence="2 3" key="1">
    <citation type="submission" date="2018-03" db="EMBL/GenBank/DDBJ databases">
        <title>Draft Genome Sequences of the Obligatory Marine Myxobacteria Enhygromyxa salina SWB007.</title>
        <authorList>
            <person name="Poehlein A."/>
            <person name="Moghaddam J.A."/>
            <person name="Harms H."/>
            <person name="Alanjari M."/>
            <person name="Koenig G.M."/>
            <person name="Daniel R."/>
            <person name="Schaeberle T.F."/>
        </authorList>
    </citation>
    <scope>NUCLEOTIDE SEQUENCE [LARGE SCALE GENOMIC DNA]</scope>
    <source>
        <strain evidence="2 3">SWB007</strain>
    </source>
</reference>
<organism evidence="2 3">
    <name type="scientific">Enhygromyxa salina</name>
    <dbReference type="NCBI Taxonomy" id="215803"/>
    <lineage>
        <taxon>Bacteria</taxon>
        <taxon>Pseudomonadati</taxon>
        <taxon>Myxococcota</taxon>
        <taxon>Polyangia</taxon>
        <taxon>Nannocystales</taxon>
        <taxon>Nannocystaceae</taxon>
        <taxon>Enhygromyxa</taxon>
    </lineage>
</organism>
<accession>A0A2S9YU04</accession>
<keyword evidence="1" id="KW-0732">Signal</keyword>
<gene>
    <name evidence="2" type="ORF">ENSA7_18500</name>
</gene>
<evidence type="ECO:0000313" key="3">
    <source>
        <dbReference type="Proteomes" id="UP000238823"/>
    </source>
</evidence>
<feature type="chain" id="PRO_5015697440" evidence="1">
    <location>
        <begin position="23"/>
        <end position="80"/>
    </location>
</feature>
<dbReference type="EMBL" id="PVNL01000041">
    <property type="protein sequence ID" value="PRQ08564.1"/>
    <property type="molecule type" value="Genomic_DNA"/>
</dbReference>